<organism evidence="6 7">
    <name type="scientific">Edaphochlamys debaryana</name>
    <dbReference type="NCBI Taxonomy" id="47281"/>
    <lineage>
        <taxon>Eukaryota</taxon>
        <taxon>Viridiplantae</taxon>
        <taxon>Chlorophyta</taxon>
        <taxon>core chlorophytes</taxon>
        <taxon>Chlorophyceae</taxon>
        <taxon>CS clade</taxon>
        <taxon>Chlamydomonadales</taxon>
        <taxon>Chlamydomonadales incertae sedis</taxon>
        <taxon>Edaphochlamys</taxon>
    </lineage>
</organism>
<keyword evidence="2" id="KW-0863">Zinc-finger</keyword>
<dbReference type="CDD" id="cd16495">
    <property type="entry name" value="RING_CH-C4HC3_MARCH"/>
    <property type="match status" value="1"/>
</dbReference>
<feature type="compositionally biased region" description="Low complexity" evidence="4">
    <location>
        <begin position="308"/>
        <end position="320"/>
    </location>
</feature>
<evidence type="ECO:0000256" key="3">
    <source>
        <dbReference type="ARBA" id="ARBA00022833"/>
    </source>
</evidence>
<keyword evidence="3" id="KW-0862">Zinc</keyword>
<comment type="caution">
    <text evidence="6">The sequence shown here is derived from an EMBL/GenBank/DDBJ whole genome shotgun (WGS) entry which is preliminary data.</text>
</comment>
<feature type="region of interest" description="Disordered" evidence="4">
    <location>
        <begin position="1"/>
        <end position="27"/>
    </location>
</feature>
<feature type="compositionally biased region" description="Gly residues" evidence="4">
    <location>
        <begin position="290"/>
        <end position="307"/>
    </location>
</feature>
<feature type="compositionally biased region" description="Gly residues" evidence="4">
    <location>
        <begin position="249"/>
        <end position="262"/>
    </location>
</feature>
<dbReference type="InterPro" id="IPR011016">
    <property type="entry name" value="Znf_RING-CH"/>
</dbReference>
<evidence type="ECO:0000313" key="7">
    <source>
        <dbReference type="Proteomes" id="UP000612055"/>
    </source>
</evidence>
<dbReference type="InterPro" id="IPR013083">
    <property type="entry name" value="Znf_RING/FYVE/PHD"/>
</dbReference>
<dbReference type="Proteomes" id="UP000612055">
    <property type="component" value="Unassembled WGS sequence"/>
</dbReference>
<dbReference type="SUPFAM" id="SSF57850">
    <property type="entry name" value="RING/U-box"/>
    <property type="match status" value="1"/>
</dbReference>
<keyword evidence="1" id="KW-0479">Metal-binding</keyword>
<evidence type="ECO:0000256" key="1">
    <source>
        <dbReference type="ARBA" id="ARBA00022723"/>
    </source>
</evidence>
<keyword evidence="7" id="KW-1185">Reference proteome</keyword>
<feature type="compositionally biased region" description="Gly residues" evidence="4">
    <location>
        <begin position="225"/>
        <end position="240"/>
    </location>
</feature>
<dbReference type="PROSITE" id="PS51292">
    <property type="entry name" value="ZF_RING_CH"/>
    <property type="match status" value="1"/>
</dbReference>
<protein>
    <recommendedName>
        <fullName evidence="5">RING-CH-type domain-containing protein</fullName>
    </recommendedName>
</protein>
<feature type="domain" description="RING-CH-type" evidence="5">
    <location>
        <begin position="44"/>
        <end position="106"/>
    </location>
</feature>
<evidence type="ECO:0000313" key="6">
    <source>
        <dbReference type="EMBL" id="KAG2497618.1"/>
    </source>
</evidence>
<evidence type="ECO:0000256" key="2">
    <source>
        <dbReference type="ARBA" id="ARBA00022771"/>
    </source>
</evidence>
<dbReference type="OrthoDB" id="541346at2759"/>
<gene>
    <name evidence="6" type="ORF">HYH03_004361</name>
</gene>
<dbReference type="Gene3D" id="3.30.40.10">
    <property type="entry name" value="Zinc/RING finger domain, C3HC4 (zinc finger)"/>
    <property type="match status" value="1"/>
</dbReference>
<feature type="compositionally biased region" description="Basic and acidic residues" evidence="4">
    <location>
        <begin position="1"/>
        <end position="19"/>
    </location>
</feature>
<evidence type="ECO:0000256" key="4">
    <source>
        <dbReference type="SAM" id="MobiDB-lite"/>
    </source>
</evidence>
<feature type="region of interest" description="Disordered" evidence="4">
    <location>
        <begin position="214"/>
        <end position="265"/>
    </location>
</feature>
<dbReference type="Pfam" id="PF12906">
    <property type="entry name" value="RINGv"/>
    <property type="match status" value="1"/>
</dbReference>
<feature type="region of interest" description="Disordered" evidence="4">
    <location>
        <begin position="287"/>
        <end position="331"/>
    </location>
</feature>
<dbReference type="GO" id="GO:0008270">
    <property type="term" value="F:zinc ion binding"/>
    <property type="evidence" value="ECO:0007669"/>
    <property type="project" value="UniProtKB-KW"/>
</dbReference>
<sequence>MMDVPAARDRDQQGREPRGKRPSVGHEVACRGGPVIDDVLDTSTSDETGDVCWVCLDGASPSRPLIRPCKCPRYCHSVCIARWQLQSAGSRKETHCEFCQSRLPEWRNALTPSCGSQAPATMNVCFGGRTFSFEVQPGPEGYRRFTAAIRAAFALPDDSELNITFTCDEPNSGRAQDQARDTAAPAGSLLTLQGAGAYDAAVHCASVSAARRISHGHSPAQGPMWPGGAGSPAGGGGGGSASSSRRNSSGGGSTGGGVGAGPGAAAKSRVLSGLGRRLRNAVADLFGASTGLGGSGSGSGSGAGSGGAAAATTGSGSRPGSRGGAQEVASR</sequence>
<name>A0A835YA96_9CHLO</name>
<dbReference type="AlphaFoldDB" id="A0A835YA96"/>
<evidence type="ECO:0000259" key="5">
    <source>
        <dbReference type="PROSITE" id="PS51292"/>
    </source>
</evidence>
<dbReference type="EMBL" id="JAEHOE010000013">
    <property type="protein sequence ID" value="KAG2497618.1"/>
    <property type="molecule type" value="Genomic_DNA"/>
</dbReference>
<dbReference type="SMART" id="SM00744">
    <property type="entry name" value="RINGv"/>
    <property type="match status" value="1"/>
</dbReference>
<accession>A0A835YA96</accession>
<proteinExistence type="predicted"/>
<reference evidence="6" key="1">
    <citation type="journal article" date="2020" name="bioRxiv">
        <title>Comparative genomics of Chlamydomonas.</title>
        <authorList>
            <person name="Craig R.J."/>
            <person name="Hasan A.R."/>
            <person name="Ness R.W."/>
            <person name="Keightley P.D."/>
        </authorList>
    </citation>
    <scope>NUCLEOTIDE SEQUENCE</scope>
    <source>
        <strain evidence="6">CCAP 11/70</strain>
    </source>
</reference>